<protein>
    <submittedName>
        <fullName evidence="2">Uncharacterized protein</fullName>
    </submittedName>
</protein>
<gene>
    <name evidence="2" type="ORF">B7P43_G08031</name>
</gene>
<feature type="region of interest" description="Disordered" evidence="1">
    <location>
        <begin position="730"/>
        <end position="753"/>
    </location>
</feature>
<feature type="region of interest" description="Disordered" evidence="1">
    <location>
        <begin position="963"/>
        <end position="986"/>
    </location>
</feature>
<feature type="region of interest" description="Disordered" evidence="1">
    <location>
        <begin position="1002"/>
        <end position="1203"/>
    </location>
</feature>
<evidence type="ECO:0000313" key="2">
    <source>
        <dbReference type="EMBL" id="PNF36966.1"/>
    </source>
</evidence>
<organism evidence="2 3">
    <name type="scientific">Cryptotermes secundus</name>
    <dbReference type="NCBI Taxonomy" id="105785"/>
    <lineage>
        <taxon>Eukaryota</taxon>
        <taxon>Metazoa</taxon>
        <taxon>Ecdysozoa</taxon>
        <taxon>Arthropoda</taxon>
        <taxon>Hexapoda</taxon>
        <taxon>Insecta</taxon>
        <taxon>Pterygota</taxon>
        <taxon>Neoptera</taxon>
        <taxon>Polyneoptera</taxon>
        <taxon>Dictyoptera</taxon>
        <taxon>Blattodea</taxon>
        <taxon>Blattoidea</taxon>
        <taxon>Termitoidae</taxon>
        <taxon>Kalotermitidae</taxon>
        <taxon>Cryptotermitinae</taxon>
        <taxon>Cryptotermes</taxon>
    </lineage>
</organism>
<feature type="compositionally biased region" description="Basic and acidic residues" evidence="1">
    <location>
        <begin position="382"/>
        <end position="401"/>
    </location>
</feature>
<feature type="region of interest" description="Disordered" evidence="1">
    <location>
        <begin position="1"/>
        <end position="366"/>
    </location>
</feature>
<feature type="region of interest" description="Disordered" evidence="1">
    <location>
        <begin position="809"/>
        <end position="912"/>
    </location>
</feature>
<evidence type="ECO:0000313" key="3">
    <source>
        <dbReference type="Proteomes" id="UP000235965"/>
    </source>
</evidence>
<feature type="compositionally biased region" description="Basic and acidic residues" evidence="1">
    <location>
        <begin position="235"/>
        <end position="257"/>
    </location>
</feature>
<feature type="region of interest" description="Disordered" evidence="1">
    <location>
        <begin position="1764"/>
        <end position="1838"/>
    </location>
</feature>
<feature type="region of interest" description="Disordered" evidence="1">
    <location>
        <begin position="543"/>
        <end position="584"/>
    </location>
</feature>
<feature type="compositionally biased region" description="Basic and acidic residues" evidence="1">
    <location>
        <begin position="264"/>
        <end position="274"/>
    </location>
</feature>
<feature type="compositionally biased region" description="Low complexity" evidence="1">
    <location>
        <begin position="862"/>
        <end position="873"/>
    </location>
</feature>
<evidence type="ECO:0000256" key="1">
    <source>
        <dbReference type="SAM" id="MobiDB-lite"/>
    </source>
</evidence>
<feature type="compositionally biased region" description="Basic and acidic residues" evidence="1">
    <location>
        <begin position="408"/>
        <end position="417"/>
    </location>
</feature>
<feature type="compositionally biased region" description="Polar residues" evidence="1">
    <location>
        <begin position="1036"/>
        <end position="1049"/>
    </location>
</feature>
<dbReference type="Proteomes" id="UP000235965">
    <property type="component" value="Unassembled WGS sequence"/>
</dbReference>
<feature type="non-terminal residue" evidence="2">
    <location>
        <position position="1"/>
    </location>
</feature>
<feature type="compositionally biased region" description="Basic and acidic residues" evidence="1">
    <location>
        <begin position="1241"/>
        <end position="1251"/>
    </location>
</feature>
<keyword evidence="3" id="KW-1185">Reference proteome</keyword>
<feature type="region of interest" description="Disordered" evidence="1">
    <location>
        <begin position="382"/>
        <end position="498"/>
    </location>
</feature>
<feature type="compositionally biased region" description="Polar residues" evidence="1">
    <location>
        <begin position="485"/>
        <end position="498"/>
    </location>
</feature>
<feature type="compositionally biased region" description="Basic and acidic residues" evidence="1">
    <location>
        <begin position="282"/>
        <end position="309"/>
    </location>
</feature>
<feature type="compositionally biased region" description="Basic and acidic residues" evidence="1">
    <location>
        <begin position="204"/>
        <end position="219"/>
    </location>
</feature>
<name>A0A2J7R820_9NEOP</name>
<feature type="compositionally biased region" description="Polar residues" evidence="1">
    <location>
        <begin position="1102"/>
        <end position="1114"/>
    </location>
</feature>
<accession>A0A2J7R820</accession>
<proteinExistence type="predicted"/>
<feature type="compositionally biased region" description="Polar residues" evidence="1">
    <location>
        <begin position="555"/>
        <end position="577"/>
    </location>
</feature>
<comment type="caution">
    <text evidence="2">The sequence shown here is derived from an EMBL/GenBank/DDBJ whole genome shotgun (WGS) entry which is preliminary data.</text>
</comment>
<feature type="compositionally biased region" description="Basic residues" evidence="1">
    <location>
        <begin position="1184"/>
        <end position="1196"/>
    </location>
</feature>
<feature type="region of interest" description="Disordered" evidence="1">
    <location>
        <begin position="1861"/>
        <end position="1897"/>
    </location>
</feature>
<feature type="compositionally biased region" description="Basic and acidic residues" evidence="1">
    <location>
        <begin position="63"/>
        <end position="79"/>
    </location>
</feature>
<dbReference type="EMBL" id="NEVH01006723">
    <property type="protein sequence ID" value="PNF36966.1"/>
    <property type="molecule type" value="Genomic_DNA"/>
</dbReference>
<feature type="compositionally biased region" description="Polar residues" evidence="1">
    <location>
        <begin position="1265"/>
        <end position="1283"/>
    </location>
</feature>
<reference evidence="2 3" key="1">
    <citation type="submission" date="2017-12" db="EMBL/GenBank/DDBJ databases">
        <title>Hemimetabolous genomes reveal molecular basis of termite eusociality.</title>
        <authorList>
            <person name="Harrison M.C."/>
            <person name="Jongepier E."/>
            <person name="Robertson H.M."/>
            <person name="Arning N."/>
            <person name="Bitard-Feildel T."/>
            <person name="Chao H."/>
            <person name="Childers C.P."/>
            <person name="Dinh H."/>
            <person name="Doddapaneni H."/>
            <person name="Dugan S."/>
            <person name="Gowin J."/>
            <person name="Greiner C."/>
            <person name="Han Y."/>
            <person name="Hu H."/>
            <person name="Hughes D.S.T."/>
            <person name="Huylmans A.-K."/>
            <person name="Kemena C."/>
            <person name="Kremer L.P.M."/>
            <person name="Lee S.L."/>
            <person name="Lopez-Ezquerra A."/>
            <person name="Mallet L."/>
            <person name="Monroy-Kuhn J.M."/>
            <person name="Moser A."/>
            <person name="Murali S.C."/>
            <person name="Muzny D.M."/>
            <person name="Otani S."/>
            <person name="Piulachs M.-D."/>
            <person name="Poelchau M."/>
            <person name="Qu J."/>
            <person name="Schaub F."/>
            <person name="Wada-Katsumata A."/>
            <person name="Worley K.C."/>
            <person name="Xie Q."/>
            <person name="Ylla G."/>
            <person name="Poulsen M."/>
            <person name="Gibbs R.A."/>
            <person name="Schal C."/>
            <person name="Richards S."/>
            <person name="Belles X."/>
            <person name="Korb J."/>
            <person name="Bornberg-Bauer E."/>
        </authorList>
    </citation>
    <scope>NUCLEOTIDE SEQUENCE [LARGE SCALE GENOMIC DNA]</scope>
    <source>
        <tissue evidence="2">Whole body</tissue>
    </source>
</reference>
<feature type="compositionally biased region" description="Basic and acidic residues" evidence="1">
    <location>
        <begin position="91"/>
        <end position="120"/>
    </location>
</feature>
<feature type="compositionally biased region" description="Basic and acidic residues" evidence="1">
    <location>
        <begin position="317"/>
        <end position="350"/>
    </location>
</feature>
<dbReference type="OrthoDB" id="20839at2759"/>
<feature type="compositionally biased region" description="Basic and acidic residues" evidence="1">
    <location>
        <begin position="738"/>
        <end position="753"/>
    </location>
</feature>
<feature type="compositionally biased region" description="Polar residues" evidence="1">
    <location>
        <begin position="1124"/>
        <end position="1153"/>
    </location>
</feature>
<feature type="compositionally biased region" description="Polar residues" evidence="1">
    <location>
        <begin position="1609"/>
        <end position="1619"/>
    </location>
</feature>
<feature type="compositionally biased region" description="Basic and acidic residues" evidence="1">
    <location>
        <begin position="874"/>
        <end position="889"/>
    </location>
</feature>
<feature type="compositionally biased region" description="Basic and acidic residues" evidence="1">
    <location>
        <begin position="1"/>
        <end position="10"/>
    </location>
</feature>
<feature type="compositionally biased region" description="Basic and acidic residues" evidence="1">
    <location>
        <begin position="173"/>
        <end position="185"/>
    </location>
</feature>
<sequence>LKTSDRRPELEFQPPIVERDEPSRAKEKPGRGRKLEAHKTLGSGEKDRVRNADSRSGDLPGPKNRDDSSPCDEASKREQVPGSRRNRSRTPRVEEQPKRSTERESDAERGVHKKDQYRQHEARKRKSNEVERPVSTNMCRDTVSLPRSGDSTAEISPLKERAQSSEHMSPSTKKTEKKLDVDGKRSGRVPQEATPGKDSLGSQLEREISERKAGREILGKKTSKMTLDKLFYTKPTEKEGKQSDKDGKLAERGEDMVVCKQSGKHAERDGDRVVQKQSGKTAQEKESKKDAEKNVTSKHEKHKSPESHVKVSAVDETSSKRTCRDKDMSENHDVRKINKDQGSQMDKDTTPKASKHNSVITSNMDKDMKDTVIRKVEKSVVAETEEREHVLKKDEIKKPEFRSLSGDDLAKEMRRGPIESGEEDDRTKKKVKPMPRCKKKALGILSDADGSQEEQGNISEQRVEDTLDGINPSSTNPEEIPVVSVESSGQPTDQQSTKEMVAPVLTPELTHQESKTAANSSFTLMPHLEKACALDLGSELQVPEKEAPEAKKITSRSSSLNVPTYPQRSIFSPQQPSKDPPVSELFDFENDILAVDETVNDGGFSIARDSEEIMRAPPLTFSFSSEFLFKEDSKEDSARETHLLVEKLRLEYAKKTTTNVIPPETAESLAPVPDEGTIHLDDISDEKPESQLQVMDIVEGNASEPKDEKPPEIDIDVKVDVPANVDCSVDSALPVPHVDSHEPQPAEEHMDKNDVPPYVGGEANGPYDYHACNMQLEVAKVSIPGREKLDRSNSAQADERWVPPSMDFVSQQSDQHHGLMPPHHYETLPPAPLDCTPAPSPYTDLRNRAKWTESEMIPARRSSSSSASSTSSSSHREEPDPTKRDDLHLPPHTPSSAEHASYQGLHPGLPPYLTDAPPYHPYSEASPFVGSVALFPPPACTQMPYPSPSGMYPPFGPPFPTPHSLLAPVPKPPEDPPHMPPPCAAAFTSSSHNMALTAAMVSPPPSIATPSLLPPAPSPVMHSEPPLTPSFVPPQESIQQMSLQMSPLGNNRGPPDHHHSSPAAHPVPTPPSSAPTPSPAPPTPQQSPLPPRPPPPPVSLSESQTPKVASSSTAAGKKSPAKPTRTSARFISQQGKSPGKSPRQQDTASSKAPAQSRLRETGSSKRSSASGKLVNRVMYNQPRGGRRGRGRGRGQHMPHFAESDFNTIHSKLVGTVYDLEFDDDSPSESVENLRAMRERRRSTDMHERKLSESTFLSRDSPPSPKFTSLLHQVPNSKLRSSYTADIRDLRPPSPLPGLRSSADELLPLQSPVNSTSSDRLEPFPDVVQPLLPGPVDMRTYSSSYEPTPSNNPTPYHNHLLGTSFSTSTAEQHVADFVEDLEKELHSALAARKPPEPQKFTDEVSKQTDEALVSNATNDVSSSNKVSLSDSRNQLKVKIKGPFLDANYAAASAVPPLTQQQPLLPVMPPLDAIAVSNIIPAATTAISSAASSSGTSNLRRMRKKELLRQYCSQDMNMDDPAGGAVTGQAVAPTAAPPVNRTVITIPKAVASMTSIPTREDYKAVVDANMEKKRRKEKAITSSISVPRELRHLDLPLDQDDACPPERRRSVGSTGSNASSTHQHDSITPPMKRRGRPPKSAVPASGPILVLAPKLKIKIGNNIIGAPEAESNVEEKKLRVRPPKKRLTTSVPMPTVEELKRESMKFRRMIMADFDEAEKKQSKVIAGKRRKQRQFDSSQHEVQIITADERVSAPKLIIRINKRSANSVSNSGANTAGGIGSTPVPQLSEEVESRVGISAFVSTRADPSAPPGSENEGHPSTNVASIVADGNSDGKGSDLLNVRTSKVTPIRLKLARCQEGYIMKTQPSQDTATSDSATRNIAEDGDSSTLPTKKVCEVR</sequence>
<feature type="compositionally biased region" description="Basic residues" evidence="1">
    <location>
        <begin position="428"/>
        <end position="441"/>
    </location>
</feature>
<feature type="compositionally biased region" description="Polar residues" evidence="1">
    <location>
        <begin position="1863"/>
        <end position="1877"/>
    </location>
</feature>
<feature type="region of interest" description="Disordered" evidence="1">
    <location>
        <begin position="1591"/>
        <end position="1643"/>
    </location>
</feature>
<feature type="compositionally biased region" description="Basic and acidic residues" evidence="1">
    <location>
        <begin position="17"/>
        <end position="56"/>
    </location>
</feature>
<feature type="region of interest" description="Disordered" evidence="1">
    <location>
        <begin position="1220"/>
        <end position="1301"/>
    </location>
</feature>
<feature type="compositionally biased region" description="Pro residues" evidence="1">
    <location>
        <begin position="1065"/>
        <end position="1098"/>
    </location>
</feature>
<dbReference type="PRINTS" id="PR01217">
    <property type="entry name" value="PRICHEXTENSN"/>
</dbReference>
<feature type="compositionally biased region" description="Pro residues" evidence="1">
    <location>
        <begin position="1002"/>
        <end position="1018"/>
    </location>
</feature>
<feature type="compositionally biased region" description="Basic and acidic residues" evidence="1">
    <location>
        <begin position="543"/>
        <end position="552"/>
    </location>
</feature>